<accession>A0ACC2YW57</accession>
<dbReference type="Proteomes" id="UP001172680">
    <property type="component" value="Unassembled WGS sequence"/>
</dbReference>
<keyword evidence="1" id="KW-0436">Ligase</keyword>
<reference evidence="1" key="1">
    <citation type="submission" date="2022-10" db="EMBL/GenBank/DDBJ databases">
        <title>Culturing micro-colonial fungi from biological soil crusts in the Mojave desert and describing Neophaeococcomyces mojavensis, and introducing the new genera and species Taxawa tesnikishii.</title>
        <authorList>
            <person name="Kurbessoian T."/>
            <person name="Stajich J.E."/>
        </authorList>
    </citation>
    <scope>NUCLEOTIDE SEQUENCE</scope>
    <source>
        <strain evidence="1">JES_115</strain>
    </source>
</reference>
<evidence type="ECO:0000313" key="2">
    <source>
        <dbReference type="Proteomes" id="UP001172680"/>
    </source>
</evidence>
<protein>
    <submittedName>
        <fullName evidence="1">Multifunctional pyrimidine synthesis protein CAD</fullName>
        <ecNumber evidence="1">6.3.5.5</ecNumber>
    </submittedName>
</protein>
<evidence type="ECO:0000313" key="1">
    <source>
        <dbReference type="EMBL" id="KAJ9639535.1"/>
    </source>
</evidence>
<sequence>MTIKSPSMDLHASKGHSEKDVKTRTHDLPAPSDDLEALRTYTPDLAVPEEILKTEVEEGAQKEDDLPSRTSTALLFSLAVFCLYKLFVEDYHEDFYCKSFQGRFYWTCLVNIVKDAVMNYTAMALQPSATEGPEGAGIRDYISDHLWKASMLSRLVKPSVLKPTTAFGRTSKAGAQARSLATVHNNSARPPPSRRPRSTPVSQERATFTIKDGPIFHGKSFGAKTNVSGEAVFTTSLVGYPESMTDPSYRGQILVFTQPLIGNYGVPSSARDEHGLLRYFESPNIQASGIVVQDAALQHSHWTAVEGLGEWCAREGVAAISGVDTRQIVTYLREQGSSLARLTIGEEYDADEDEAYIDPEGINLVRRVSTKAPFHVSSSLGDLHVALIDCGVKENILRSLVSRGASVTAFPFDYPIHKVAHHFDGVFISNGPGDPTHCQSTVYHLRKLMESSQVPIMGICMGHQLLALAAGARTVKLKYGNRAHNIPALDLTTGRCHITSQNHGYAVDATSLPSDWKEYFVNLNDSSNEGMIHKSRPIFSAQFHPEAKGGPLDSAYLFDAYIENVKKYKNSQAVFSPQKDNKPSPLLVDLLSKERVGVHPGLPDFRPGQGGEQTAAGMPAAAAAA</sequence>
<gene>
    <name evidence="1" type="primary">CPA1</name>
    <name evidence="1" type="ORF">H2199_006570</name>
</gene>
<dbReference type="EMBL" id="JAPDRP010000019">
    <property type="protein sequence ID" value="KAJ9639535.1"/>
    <property type="molecule type" value="Genomic_DNA"/>
</dbReference>
<name>A0ACC2YW57_9PEZI</name>
<proteinExistence type="predicted"/>
<organism evidence="1 2">
    <name type="scientific">Coniosporium tulheliwenetii</name>
    <dbReference type="NCBI Taxonomy" id="3383036"/>
    <lineage>
        <taxon>Eukaryota</taxon>
        <taxon>Fungi</taxon>
        <taxon>Dikarya</taxon>
        <taxon>Ascomycota</taxon>
        <taxon>Pezizomycotina</taxon>
        <taxon>Dothideomycetes</taxon>
        <taxon>Dothideomycetes incertae sedis</taxon>
        <taxon>Coniosporium</taxon>
    </lineage>
</organism>
<dbReference type="EC" id="6.3.5.5" evidence="1"/>
<keyword evidence="2" id="KW-1185">Reference proteome</keyword>
<comment type="caution">
    <text evidence="1">The sequence shown here is derived from an EMBL/GenBank/DDBJ whole genome shotgun (WGS) entry which is preliminary data.</text>
</comment>